<dbReference type="STRING" id="401562.NS365_19280"/>
<proteinExistence type="predicted"/>
<dbReference type="GO" id="GO:0046820">
    <property type="term" value="F:4-amino-4-deoxychorismate synthase activity"/>
    <property type="evidence" value="ECO:0007669"/>
    <property type="project" value="UniProtKB-EC"/>
</dbReference>
<dbReference type="PANTHER" id="PTHR11236">
    <property type="entry name" value="AMINOBENZOATE/ANTHRANILATE SYNTHASE"/>
    <property type="match status" value="1"/>
</dbReference>
<sequence length="471" mass="50155">MWSEPFEGCDPIEAAARLRPLGRLAFLDSAAPGGPNGRRSAILAAPFAEFTASLQETRLAGARIQEEPFAALDALLGRYRAEATGAARLGPGLAGFFAFEAGHFVERLRAVPDLAPDRPLIALGLYDTALVFDHETGRADLVSAGFSAALDAASPRAAREAEARARIAAFRVALSRPAPAAPPPPIAAPDWRSDFDEAAYAAMVERVRDFIRAGDIYQANVARRFEAALPVGFDPFGFYRVLRRINPAPFAAYLEAEDRTIASASPELFLRLHGREVETRPIKGTARRASDPAEDAAAAAALLASRKDRAENVMIVDLLRNDLSRVAEPDSVEVPALCALESFAGVHHLVSQVRARLKPEHGAGALLRATFPGGSITGAPKIRACDIIAELEGRRRDVYCGSIAHLGFDGAADLSIAIRTVEFEGAQARFGAGGGVTILSDGADEYRETCTKAARILAAFEAYADGAKART</sequence>
<evidence type="ECO:0000256" key="2">
    <source>
        <dbReference type="ARBA" id="ARBA00022679"/>
    </source>
</evidence>
<evidence type="ECO:0000256" key="1">
    <source>
        <dbReference type="ARBA" id="ARBA00013139"/>
    </source>
</evidence>
<dbReference type="InterPro" id="IPR019999">
    <property type="entry name" value="Anth_synth_I-like"/>
</dbReference>
<dbReference type="GO" id="GO:0000162">
    <property type="term" value="P:L-tryptophan biosynthetic process"/>
    <property type="evidence" value="ECO:0007669"/>
    <property type="project" value="TreeGrafter"/>
</dbReference>
<dbReference type="Gene3D" id="3.60.120.10">
    <property type="entry name" value="Anthranilate synthase"/>
    <property type="match status" value="1"/>
</dbReference>
<dbReference type="InterPro" id="IPR006805">
    <property type="entry name" value="Anth_synth_I_N"/>
</dbReference>
<dbReference type="SUPFAM" id="SSF56322">
    <property type="entry name" value="ADC synthase"/>
    <property type="match status" value="1"/>
</dbReference>
<reference evidence="5 6" key="1">
    <citation type="journal article" date="2016" name="Front. Microbiol.">
        <title>Genomic Resource of Rice Seed Associated Bacteria.</title>
        <authorList>
            <person name="Midha S."/>
            <person name="Bansal K."/>
            <person name="Sharma S."/>
            <person name="Kumar N."/>
            <person name="Patil P.P."/>
            <person name="Chaudhry V."/>
            <person name="Patil P.B."/>
        </authorList>
    </citation>
    <scope>NUCLEOTIDE SEQUENCE [LARGE SCALE GENOMIC DNA]</scope>
    <source>
        <strain evidence="5 6">NS226</strain>
    </source>
</reference>
<dbReference type="AlphaFoldDB" id="A0A175R9T7"/>
<dbReference type="GO" id="GO:0009396">
    <property type="term" value="P:folic acid-containing compound biosynthetic process"/>
    <property type="evidence" value="ECO:0007669"/>
    <property type="project" value="InterPro"/>
</dbReference>
<dbReference type="Proteomes" id="UP000078272">
    <property type="component" value="Unassembled WGS sequence"/>
</dbReference>
<dbReference type="InterPro" id="IPR005802">
    <property type="entry name" value="ADC_synth_comp_1"/>
</dbReference>
<accession>A0A175R9T7</accession>
<keyword evidence="2" id="KW-0808">Transferase</keyword>
<feature type="domain" description="Anthranilate synthase component I N-terminal" evidence="4">
    <location>
        <begin position="9"/>
        <end position="138"/>
    </location>
</feature>
<evidence type="ECO:0000313" key="6">
    <source>
        <dbReference type="Proteomes" id="UP000078272"/>
    </source>
</evidence>
<dbReference type="Pfam" id="PF00425">
    <property type="entry name" value="Chorismate_bind"/>
    <property type="match status" value="1"/>
</dbReference>
<feature type="domain" description="Chorismate-utilising enzyme C-terminal" evidence="3">
    <location>
        <begin position="197"/>
        <end position="452"/>
    </location>
</feature>
<dbReference type="EMBL" id="LDPZ01000023">
    <property type="protein sequence ID" value="KTQ95313.1"/>
    <property type="molecule type" value="Genomic_DNA"/>
</dbReference>
<evidence type="ECO:0000259" key="4">
    <source>
        <dbReference type="Pfam" id="PF04715"/>
    </source>
</evidence>
<dbReference type="OrthoDB" id="9803598at2"/>
<dbReference type="InterPro" id="IPR005801">
    <property type="entry name" value="ADC_synthase"/>
</dbReference>
<evidence type="ECO:0000259" key="3">
    <source>
        <dbReference type="Pfam" id="PF00425"/>
    </source>
</evidence>
<dbReference type="InterPro" id="IPR015890">
    <property type="entry name" value="Chorismate_C"/>
</dbReference>
<dbReference type="Pfam" id="PF04715">
    <property type="entry name" value="Anth_synt_I_N"/>
    <property type="match status" value="1"/>
</dbReference>
<dbReference type="PRINTS" id="PR00095">
    <property type="entry name" value="ANTSNTHASEI"/>
</dbReference>
<dbReference type="NCBIfam" id="TIGR00553">
    <property type="entry name" value="pabB"/>
    <property type="match status" value="1"/>
</dbReference>
<dbReference type="RefSeq" id="WP_058635218.1">
    <property type="nucleotide sequence ID" value="NZ_LDPZ01000023.1"/>
</dbReference>
<organism evidence="5 6">
    <name type="scientific">Aureimonas ureilytica</name>
    <dbReference type="NCBI Taxonomy" id="401562"/>
    <lineage>
        <taxon>Bacteria</taxon>
        <taxon>Pseudomonadati</taxon>
        <taxon>Pseudomonadota</taxon>
        <taxon>Alphaproteobacteria</taxon>
        <taxon>Hyphomicrobiales</taxon>
        <taxon>Aurantimonadaceae</taxon>
        <taxon>Aureimonas</taxon>
    </lineage>
</organism>
<dbReference type="PATRIC" id="fig|401562.3.peg.2000"/>
<dbReference type="PANTHER" id="PTHR11236:SF50">
    <property type="entry name" value="AMINODEOXYCHORISMATE SYNTHASE COMPONENT 1"/>
    <property type="match status" value="1"/>
</dbReference>
<dbReference type="EC" id="2.6.1.85" evidence="1"/>
<comment type="caution">
    <text evidence="5">The sequence shown here is derived from an EMBL/GenBank/DDBJ whole genome shotgun (WGS) entry which is preliminary data.</text>
</comment>
<name>A0A175R9T7_9HYPH</name>
<protein>
    <recommendedName>
        <fullName evidence="1">aminodeoxychorismate synthase</fullName>
        <ecNumber evidence="1">2.6.1.85</ecNumber>
    </recommendedName>
</protein>
<evidence type="ECO:0000313" key="5">
    <source>
        <dbReference type="EMBL" id="KTQ95313.1"/>
    </source>
</evidence>
<gene>
    <name evidence="5" type="ORF">NS226_12260</name>
</gene>